<dbReference type="RefSeq" id="XP_067494967.1">
    <property type="nucleotide sequence ID" value="XM_067633395.1"/>
</dbReference>
<dbReference type="GeneID" id="93582743"/>
<comment type="caution">
    <text evidence="1">The sequence shown here is derived from an EMBL/GenBank/DDBJ whole genome shotgun (WGS) entry which is preliminary data.</text>
</comment>
<reference evidence="1 2" key="1">
    <citation type="submission" date="2019-01" db="EMBL/GenBank/DDBJ databases">
        <title>Intercellular communication is required for trap formation in the nematode-trapping fungus Duddingtonia flagrans.</title>
        <authorList>
            <person name="Youssar L."/>
            <person name="Wernet V."/>
            <person name="Hensel N."/>
            <person name="Hildebrandt H.-G."/>
            <person name="Fischer R."/>
        </authorList>
    </citation>
    <scope>NUCLEOTIDE SEQUENCE [LARGE SCALE GENOMIC DNA]</scope>
    <source>
        <strain evidence="1 2">CBS H-5679</strain>
    </source>
</reference>
<sequence>MLANQSCTAQSSNTSMPLTPSISWRLVIKLGRSLETKGYQFGPYFWQAESLKETLNRRERARAEFNRARQLDIFHNEVFETEGSLNGVEQIEDVYKFIQKRTKKKVEVILIRDTPINEEVSISTTQRLHPQIVKKASVKVPDVSAGKFARVTRNDLPNLAKKQPHRQHIKDVVFCKALGRTSIPVTTHHPMDPPKPHTEPTIVEKKRVAPTILDILNANLEPCYSRILNHLDLPDILRLFSTCKTIHSITYCIFNIDAHLREFFKDPVVFRQTMADNNLLVSGSTALKFFTRDKWTTKDLDVYTNSEESLKKTADVLEKQGFGFVPFPWQGETIEASLRGSRSNSSKTGMEKSAEIADREAIREVLNYVYDGAQIEDVFRLEKESQDLHIDIILTRGPALLAILEGYYSTYIMNFFTYNRAYNLFPYHTVLQKEGFLSLAEISDKRQEAIQKYLNRGYKITEYGRYHTCKMRCPLRPHRRVGDMFTWIVDLPINDIRLPANPIRLENYTFCIHGHKSYKSLVGREYRSMRNIRIEMDVFQHKNLEFPLLVDNTVSPGGWKEFLQSMMDRVVAQEEGLDVELADPLLQRDIIVSGVQRYCDRDIEGYYNFWYQYIMPRETLWKGRCPMLE</sequence>
<accession>A0A437ADS0</accession>
<name>A0A437ADS0_ARTFL</name>
<evidence type="ECO:0000313" key="2">
    <source>
        <dbReference type="Proteomes" id="UP000283090"/>
    </source>
</evidence>
<dbReference type="VEuPathDB" id="FungiDB:DFL_000432"/>
<gene>
    <name evidence="1" type="ORF">DFL_000432</name>
</gene>
<dbReference type="Proteomes" id="UP000283090">
    <property type="component" value="Unassembled WGS sequence"/>
</dbReference>
<protein>
    <submittedName>
        <fullName evidence="1">Uncharacterized protein</fullName>
    </submittedName>
</protein>
<proteinExistence type="predicted"/>
<organism evidence="1 2">
    <name type="scientific">Arthrobotrys flagrans</name>
    <name type="common">Nematode-trapping fungus</name>
    <name type="synonym">Trichothecium flagrans</name>
    <dbReference type="NCBI Taxonomy" id="97331"/>
    <lineage>
        <taxon>Eukaryota</taxon>
        <taxon>Fungi</taxon>
        <taxon>Dikarya</taxon>
        <taxon>Ascomycota</taxon>
        <taxon>Pezizomycotina</taxon>
        <taxon>Orbiliomycetes</taxon>
        <taxon>Orbiliales</taxon>
        <taxon>Orbiliaceae</taxon>
        <taxon>Arthrobotrys</taxon>
    </lineage>
</organism>
<dbReference type="AlphaFoldDB" id="A0A437ADS0"/>
<evidence type="ECO:0000313" key="1">
    <source>
        <dbReference type="EMBL" id="RVD89423.1"/>
    </source>
</evidence>
<keyword evidence="2" id="KW-1185">Reference proteome</keyword>
<dbReference type="EMBL" id="SAEB01000001">
    <property type="protein sequence ID" value="RVD89423.1"/>
    <property type="molecule type" value="Genomic_DNA"/>
</dbReference>
<dbReference type="OrthoDB" id="10025998at2759"/>